<dbReference type="SUPFAM" id="SSF50494">
    <property type="entry name" value="Trypsin-like serine proteases"/>
    <property type="match status" value="1"/>
</dbReference>
<gene>
    <name evidence="2" type="ORF">JAO78_007735</name>
</gene>
<proteinExistence type="predicted"/>
<keyword evidence="2" id="KW-0645">Protease</keyword>
<feature type="chain" id="PRO_5045837954" evidence="1">
    <location>
        <begin position="26"/>
        <end position="253"/>
    </location>
</feature>
<reference evidence="2 3" key="1">
    <citation type="submission" date="2021-10" db="EMBL/GenBank/DDBJ databases">
        <title>Alishewanella koreense sp. nov. isolated from seawater of southwestern coast in South Korea and the proposal for the reclassification of Rheinheimera perlucida and Rheinheimera tuosuensis as Arsukibacterium perlucida and Arsukibacterium tuosuensis.</title>
        <authorList>
            <person name="Kim K.H."/>
            <person name="Ruan W."/>
            <person name="Kim K.R."/>
            <person name="Baek J.H."/>
            <person name="Jeon C.O."/>
        </authorList>
    </citation>
    <scope>NUCLEOTIDE SEQUENCE [LARGE SCALE GENOMIC DNA]</scope>
    <source>
        <strain evidence="2 3">16-MA</strain>
    </source>
</reference>
<sequence>MVIKMHLYRFFLLCILALFSSMSNAQLVDVIKKIKPSVVAIGIYNPTASPRIQLVGTGFVISPGNLVVTNYHVVSRGLDESKMETYVVLSGSVQQVKQHQITSRRLAPEHDLALLSIDSQLPAVTLSSQSELAPEGLEIAFTGYPITSVLGLYPATHRGIIAAHSPIIIPADQASQLHAAALRQLRQPYLIYQLDAVAYPGNSGSPLYNAANGEVIGVINQTYIKASKESVLSDPSGISYAIPAKYIQQLKSN</sequence>
<dbReference type="GO" id="GO:0008233">
    <property type="term" value="F:peptidase activity"/>
    <property type="evidence" value="ECO:0007669"/>
    <property type="project" value="UniProtKB-KW"/>
</dbReference>
<keyword evidence="3" id="KW-1185">Reference proteome</keyword>
<dbReference type="GO" id="GO:0006508">
    <property type="term" value="P:proteolysis"/>
    <property type="evidence" value="ECO:0007669"/>
    <property type="project" value="UniProtKB-KW"/>
</dbReference>
<name>A0ABS8C3E5_9ALTE</name>
<dbReference type="EMBL" id="JAEINI020000004">
    <property type="protein sequence ID" value="MCB5226708.1"/>
    <property type="molecule type" value="Genomic_DNA"/>
</dbReference>
<protein>
    <submittedName>
        <fullName evidence="2">Serine protease</fullName>
    </submittedName>
</protein>
<evidence type="ECO:0000256" key="1">
    <source>
        <dbReference type="SAM" id="SignalP"/>
    </source>
</evidence>
<dbReference type="Proteomes" id="UP000633814">
    <property type="component" value="Unassembled WGS sequence"/>
</dbReference>
<evidence type="ECO:0000313" key="2">
    <source>
        <dbReference type="EMBL" id="MCB5226708.1"/>
    </source>
</evidence>
<evidence type="ECO:0000313" key="3">
    <source>
        <dbReference type="Proteomes" id="UP000633814"/>
    </source>
</evidence>
<accession>A0ABS8C3E5</accession>
<keyword evidence="2" id="KW-0378">Hydrolase</keyword>
<dbReference type="Pfam" id="PF13365">
    <property type="entry name" value="Trypsin_2"/>
    <property type="match status" value="1"/>
</dbReference>
<dbReference type="PANTHER" id="PTHR43019:SF23">
    <property type="entry name" value="PROTEASE DO-LIKE 5, CHLOROPLASTIC"/>
    <property type="match status" value="1"/>
</dbReference>
<keyword evidence="1" id="KW-0732">Signal</keyword>
<dbReference type="InterPro" id="IPR043504">
    <property type="entry name" value="Peptidase_S1_PA_chymotrypsin"/>
</dbReference>
<feature type="signal peptide" evidence="1">
    <location>
        <begin position="1"/>
        <end position="25"/>
    </location>
</feature>
<dbReference type="InterPro" id="IPR009003">
    <property type="entry name" value="Peptidase_S1_PA"/>
</dbReference>
<dbReference type="RefSeq" id="WP_226750803.1">
    <property type="nucleotide sequence ID" value="NZ_JAEINI020000004.1"/>
</dbReference>
<comment type="caution">
    <text evidence="2">The sequence shown here is derived from an EMBL/GenBank/DDBJ whole genome shotgun (WGS) entry which is preliminary data.</text>
</comment>
<organism evidence="2 3">
    <name type="scientific">Alishewanella maricola</name>
    <dbReference type="NCBI Taxonomy" id="2795740"/>
    <lineage>
        <taxon>Bacteria</taxon>
        <taxon>Pseudomonadati</taxon>
        <taxon>Pseudomonadota</taxon>
        <taxon>Gammaproteobacteria</taxon>
        <taxon>Alteromonadales</taxon>
        <taxon>Alteromonadaceae</taxon>
        <taxon>Alishewanella</taxon>
    </lineage>
</organism>
<dbReference type="PANTHER" id="PTHR43019">
    <property type="entry name" value="SERINE ENDOPROTEASE DEGS"/>
    <property type="match status" value="1"/>
</dbReference>
<dbReference type="Gene3D" id="2.40.10.10">
    <property type="entry name" value="Trypsin-like serine proteases"/>
    <property type="match status" value="2"/>
</dbReference>